<dbReference type="VEuPathDB" id="FungiDB:HGUI_00786"/>
<evidence type="ECO:0000313" key="2">
    <source>
        <dbReference type="Proteomes" id="UP000183365"/>
    </source>
</evidence>
<dbReference type="EMBL" id="FQNF01000009">
    <property type="protein sequence ID" value="SGZ38586.1"/>
    <property type="molecule type" value="Genomic_DNA"/>
</dbReference>
<dbReference type="AlphaFoldDB" id="A0A1L0AW28"/>
<dbReference type="OrthoDB" id="3973447at2759"/>
<organism evidence="1 2">
    <name type="scientific">Hanseniaspora guilliermondii</name>
    <dbReference type="NCBI Taxonomy" id="56406"/>
    <lineage>
        <taxon>Eukaryota</taxon>
        <taxon>Fungi</taxon>
        <taxon>Dikarya</taxon>
        <taxon>Ascomycota</taxon>
        <taxon>Saccharomycotina</taxon>
        <taxon>Saccharomycetes</taxon>
        <taxon>Saccharomycodales</taxon>
        <taxon>Saccharomycodaceae</taxon>
        <taxon>Hanseniaspora</taxon>
    </lineage>
</organism>
<proteinExistence type="predicted"/>
<sequence>MKHFLSSDCQKDYTTKDNLFSCSETLTNNNSQLVSSSNSSVSTSSSGAVKRKLTRKPNFACIPKHDYAYLFDAVYLNNSIRMRENSDQSTIIATDAVNKRFFNGEKTPRDVSKHYLCPHFTHNNTTPCFISERYGALKEHLLTHKDSYYYCYGCETKFYNKNKALIHFNTICNHLPNRDNGLIAYLVIDLQKETIKNFKKYNPLKYQVLSKDEFHMASLASKKSYGFQLPYNSDGTIDTSNLKEYVTSAVARGSERKRAKLNQTNISTKKEITLTSTKEKIHASINQWEKIESTEKRTSKVVDPEATRRLLGCTERIVNSPDFLPSLKSKKLLNPNLTCYVRSSRAGIPIAKPHILKNYNSFANNTNQLNTRLPFPVYQVTNNSLFMQDLMNGHFDARQRFLSNISKRPFPGPIAFPYPNNQRQVMNPHYYSNFVSNNNNLTKQVLRKDTSRLNALATVCTIAKKLEEHKNPDKQV</sequence>
<name>A0A1L0AW28_9ASCO</name>
<gene>
    <name evidence="1" type="ORF">HGUI_00786</name>
</gene>
<keyword evidence="2" id="KW-1185">Reference proteome</keyword>
<reference evidence="2" key="1">
    <citation type="submission" date="2016-11" db="EMBL/GenBank/DDBJ databases">
        <authorList>
            <person name="Guldener U."/>
        </authorList>
    </citation>
    <scope>NUCLEOTIDE SEQUENCE [LARGE SCALE GENOMIC DNA]</scope>
</reference>
<protein>
    <submittedName>
        <fullName evidence="1">Uncharacterized protein</fullName>
    </submittedName>
</protein>
<dbReference type="Proteomes" id="UP000183365">
    <property type="component" value="Unassembled WGS sequence"/>
</dbReference>
<evidence type="ECO:0000313" key="1">
    <source>
        <dbReference type="EMBL" id="SGZ38586.1"/>
    </source>
</evidence>
<accession>A0A1L0AW28</accession>